<dbReference type="Pfam" id="PF00639">
    <property type="entry name" value="Rotamase"/>
    <property type="match status" value="1"/>
</dbReference>
<keyword evidence="4 6" id="KW-0413">Isomerase</keyword>
<evidence type="ECO:0000256" key="6">
    <source>
        <dbReference type="PROSITE-ProRule" id="PRU00278"/>
    </source>
</evidence>
<dbReference type="EC" id="5.2.1.8" evidence="7"/>
<evidence type="ECO:0000256" key="5">
    <source>
        <dbReference type="ARBA" id="ARBA00054757"/>
    </source>
</evidence>
<dbReference type="SUPFAM" id="SSF54534">
    <property type="entry name" value="FKBP-like"/>
    <property type="match status" value="1"/>
</dbReference>
<dbReference type="FunFam" id="3.10.50.40:FF:000010">
    <property type="entry name" value="Peptidyl-prolyl cis-trans isomerase Pin1"/>
    <property type="match status" value="1"/>
</dbReference>
<comment type="similarity">
    <text evidence="2">Belongs to the PpiC/parvulin rotamase family.</text>
</comment>
<dbReference type="GO" id="GO:0032880">
    <property type="term" value="P:regulation of protein localization"/>
    <property type="evidence" value="ECO:0007669"/>
    <property type="project" value="EnsemblPlants"/>
</dbReference>
<evidence type="ECO:0000256" key="3">
    <source>
        <dbReference type="ARBA" id="ARBA00023110"/>
    </source>
</evidence>
<dbReference type="GeneID" id="5005972"/>
<reference evidence="9 10" key="1">
    <citation type="journal article" date="2007" name="Proc. Natl. Acad. Sci. U.S.A.">
        <title>The tiny eukaryote Ostreococcus provides genomic insights into the paradox of plankton speciation.</title>
        <authorList>
            <person name="Palenik B."/>
            <person name="Grimwood J."/>
            <person name="Aerts A."/>
            <person name="Rouze P."/>
            <person name="Salamov A."/>
            <person name="Putnam N."/>
            <person name="Dupont C."/>
            <person name="Jorgensen R."/>
            <person name="Derelle E."/>
            <person name="Rombauts S."/>
            <person name="Zhou K."/>
            <person name="Otillar R."/>
            <person name="Merchant S.S."/>
            <person name="Podell S."/>
            <person name="Gaasterland T."/>
            <person name="Napoli C."/>
            <person name="Gendler K."/>
            <person name="Manuell A."/>
            <person name="Tai V."/>
            <person name="Vallon O."/>
            <person name="Piganeau G."/>
            <person name="Jancek S."/>
            <person name="Heijde M."/>
            <person name="Jabbari K."/>
            <person name="Bowler C."/>
            <person name="Lohr M."/>
            <person name="Robbens S."/>
            <person name="Werner G."/>
            <person name="Dubchak I."/>
            <person name="Pazour G.J."/>
            <person name="Ren Q."/>
            <person name="Paulsen I."/>
            <person name="Delwiche C."/>
            <person name="Schmutz J."/>
            <person name="Rokhsar D."/>
            <person name="Van de Peer Y."/>
            <person name="Moreau H."/>
            <person name="Grigoriev I.V."/>
        </authorList>
    </citation>
    <scope>NUCLEOTIDE SEQUENCE [LARGE SCALE GENOMIC DNA]</scope>
    <source>
        <strain evidence="9 10">CCE9901</strain>
    </source>
</reference>
<dbReference type="GO" id="GO:0003755">
    <property type="term" value="F:peptidyl-prolyl cis-trans isomerase activity"/>
    <property type="evidence" value="ECO:0007669"/>
    <property type="project" value="UniProtKB-UniRule"/>
</dbReference>
<dbReference type="RefSeq" id="XP_001421810.1">
    <property type="nucleotide sequence ID" value="XM_001421773.1"/>
</dbReference>
<dbReference type="GO" id="GO:0005634">
    <property type="term" value="C:nucleus"/>
    <property type="evidence" value="ECO:0007669"/>
    <property type="project" value="TreeGrafter"/>
</dbReference>
<gene>
    <name evidence="9" type="ORF">OSTLU_27955</name>
</gene>
<evidence type="ECO:0000313" key="10">
    <source>
        <dbReference type="Proteomes" id="UP000001568"/>
    </source>
</evidence>
<evidence type="ECO:0000256" key="4">
    <source>
        <dbReference type="ARBA" id="ARBA00023235"/>
    </source>
</evidence>
<dbReference type="Proteomes" id="UP000001568">
    <property type="component" value="Chromosome 16"/>
</dbReference>
<evidence type="ECO:0000256" key="7">
    <source>
        <dbReference type="RuleBase" id="RU363014"/>
    </source>
</evidence>
<dbReference type="OMA" id="RMSRSSX"/>
<dbReference type="GO" id="GO:0005829">
    <property type="term" value="C:cytosol"/>
    <property type="evidence" value="ECO:0007669"/>
    <property type="project" value="TreeGrafter"/>
</dbReference>
<dbReference type="KEGG" id="olu:OSTLU_27955"/>
<evidence type="ECO:0000259" key="8">
    <source>
        <dbReference type="PROSITE" id="PS50198"/>
    </source>
</evidence>
<dbReference type="PANTHER" id="PTHR10657:SF4">
    <property type="entry name" value="PEPTIDYL-PROLYL CIS-TRANS ISOMERASE-RELATED"/>
    <property type="match status" value="1"/>
</dbReference>
<dbReference type="PANTHER" id="PTHR10657">
    <property type="entry name" value="PEPTIDYL-PROLYL CIS-TRANS ISOMERASE"/>
    <property type="match status" value="1"/>
</dbReference>
<dbReference type="EMBL" id="CP000596">
    <property type="protein sequence ID" value="ABP00104.1"/>
    <property type="molecule type" value="Genomic_DNA"/>
</dbReference>
<name>A4S8S8_OSTLU</name>
<dbReference type="Gramene" id="ABP00104">
    <property type="protein sequence ID" value="ABP00104"/>
    <property type="gene ID" value="OSTLU_27955"/>
</dbReference>
<evidence type="ECO:0000256" key="2">
    <source>
        <dbReference type="ARBA" id="ARBA00007656"/>
    </source>
</evidence>
<dbReference type="PROSITE" id="PS50198">
    <property type="entry name" value="PPIC_PPIASE_2"/>
    <property type="match status" value="1"/>
</dbReference>
<proteinExistence type="inferred from homology"/>
<dbReference type="AlphaFoldDB" id="A4S8S8"/>
<evidence type="ECO:0000313" key="9">
    <source>
        <dbReference type="EMBL" id="ABP00104.1"/>
    </source>
</evidence>
<dbReference type="InterPro" id="IPR046357">
    <property type="entry name" value="PPIase_dom_sf"/>
</dbReference>
<dbReference type="HOGENOM" id="CLU_090028_4_0_1"/>
<sequence length="95" mass="10092">MTDESATTTTTQTKEAAIDELLRYRDAVANGEATFADVAKKVSDCSSAKRGGDLGEFGPGQMQRAFEDATYALKIGEMSEAVETDSGVHVILRTG</sequence>
<dbReference type="GO" id="GO:0009630">
    <property type="term" value="P:gravitropism"/>
    <property type="evidence" value="ECO:0007669"/>
    <property type="project" value="EnsemblPlants"/>
</dbReference>
<accession>A4S8S8</accession>
<keyword evidence="3 6" id="KW-0697">Rotamase</keyword>
<dbReference type="InterPro" id="IPR023058">
    <property type="entry name" value="PPIase_PpiC_CS"/>
</dbReference>
<organism evidence="9 10">
    <name type="scientific">Ostreococcus lucimarinus (strain CCE9901)</name>
    <dbReference type="NCBI Taxonomy" id="436017"/>
    <lineage>
        <taxon>Eukaryota</taxon>
        <taxon>Viridiplantae</taxon>
        <taxon>Chlorophyta</taxon>
        <taxon>Mamiellophyceae</taxon>
        <taxon>Mamiellales</taxon>
        <taxon>Bathycoccaceae</taxon>
        <taxon>Ostreococcus</taxon>
    </lineage>
</organism>
<comment type="function">
    <text evidence="5">Prolyl cis/trans isomerase with specificity for phospho-Ser-Pro bonds.</text>
</comment>
<dbReference type="OrthoDB" id="2530521at2759"/>
<dbReference type="PROSITE" id="PS01096">
    <property type="entry name" value="PPIC_PPIASE_1"/>
    <property type="match status" value="1"/>
</dbReference>
<evidence type="ECO:0000256" key="1">
    <source>
        <dbReference type="ARBA" id="ARBA00000971"/>
    </source>
</evidence>
<protein>
    <recommendedName>
        <fullName evidence="7">Peptidyl-prolyl cis-trans isomerase</fullName>
        <ecNumber evidence="7">5.2.1.8</ecNumber>
    </recommendedName>
</protein>
<dbReference type="STRING" id="436017.A4S8S8"/>
<dbReference type="InterPro" id="IPR000297">
    <property type="entry name" value="PPIase_PpiC"/>
</dbReference>
<comment type="catalytic activity">
    <reaction evidence="1 7">
        <text>[protein]-peptidylproline (omega=180) = [protein]-peptidylproline (omega=0)</text>
        <dbReference type="Rhea" id="RHEA:16237"/>
        <dbReference type="Rhea" id="RHEA-COMP:10747"/>
        <dbReference type="Rhea" id="RHEA-COMP:10748"/>
        <dbReference type="ChEBI" id="CHEBI:83833"/>
        <dbReference type="ChEBI" id="CHEBI:83834"/>
        <dbReference type="EC" id="5.2.1.8"/>
    </reaction>
</comment>
<dbReference type="Gene3D" id="3.10.50.40">
    <property type="match status" value="1"/>
</dbReference>
<dbReference type="InterPro" id="IPR051370">
    <property type="entry name" value="PPIase_Pin1"/>
</dbReference>
<keyword evidence="10" id="KW-1185">Reference proteome</keyword>
<feature type="domain" description="PpiC" evidence="8">
    <location>
        <begin position="1"/>
        <end position="95"/>
    </location>
</feature>
<dbReference type="eggNOG" id="KOG3259">
    <property type="taxonomic scope" value="Eukaryota"/>
</dbReference>